<dbReference type="Proteomes" id="UP001222087">
    <property type="component" value="Chromosome"/>
</dbReference>
<name>A0ABY8ASB8_9GAMM</name>
<evidence type="ECO:0008006" key="4">
    <source>
        <dbReference type="Google" id="ProtNLM"/>
    </source>
</evidence>
<feature type="transmembrane region" description="Helical" evidence="1">
    <location>
        <begin position="236"/>
        <end position="264"/>
    </location>
</feature>
<sequence length="289" mass="32824">MKPENVFKIYELIMTEYNKLLPILLINTEENNLHEIKEKLKTLATDTAPTCASGECADFADVNTDAKIMAASLAAFNIASDKVKDIHDGEEYKEKFKTAFDAALRVELYRQFLSLDQDLNELRNKFIINDPSARVTLKSLMNFLYEEISKNINSEFSKFEKVQGSVKPDDLEKINSMRQDLTILFEKFKKVVDENQSIEVIQNASLEFQIKAGQLIRGYEVKNESNESWTPFLKNMLMLVTIIGTIPAVISLLTKAVTGSYAFFDKPIIRKTSAEEVAPEDKLLGTLRT</sequence>
<evidence type="ECO:0000256" key="1">
    <source>
        <dbReference type="SAM" id="Phobius"/>
    </source>
</evidence>
<dbReference type="RefSeq" id="WP_275087892.1">
    <property type="nucleotide sequence ID" value="NZ_CP119078.1"/>
</dbReference>
<evidence type="ECO:0000313" key="3">
    <source>
        <dbReference type="Proteomes" id="UP001222087"/>
    </source>
</evidence>
<dbReference type="EMBL" id="CP119078">
    <property type="protein sequence ID" value="WED42067.1"/>
    <property type="molecule type" value="Genomic_DNA"/>
</dbReference>
<gene>
    <name evidence="2" type="ORF">PXX05_08985</name>
</gene>
<keyword evidence="1" id="KW-0812">Transmembrane</keyword>
<reference evidence="2 3" key="1">
    <citation type="submission" date="2023-02" db="EMBL/GenBank/DDBJ databases">
        <title>Genome Sequence of L. cardiaca H63T.</title>
        <authorList>
            <person name="Lopez A.E."/>
            <person name="Cianciotto N.P."/>
        </authorList>
    </citation>
    <scope>NUCLEOTIDE SEQUENCE [LARGE SCALE GENOMIC DNA]</scope>
    <source>
        <strain evidence="2 3">H63</strain>
    </source>
</reference>
<keyword evidence="1" id="KW-1133">Transmembrane helix</keyword>
<organism evidence="2 3">
    <name type="scientific">Legionella cardiaca</name>
    <dbReference type="NCBI Taxonomy" id="1071983"/>
    <lineage>
        <taxon>Bacteria</taxon>
        <taxon>Pseudomonadati</taxon>
        <taxon>Pseudomonadota</taxon>
        <taxon>Gammaproteobacteria</taxon>
        <taxon>Legionellales</taxon>
        <taxon>Legionellaceae</taxon>
        <taxon>Legionella</taxon>
    </lineage>
</organism>
<accession>A0ABY8ASB8</accession>
<keyword evidence="3" id="KW-1185">Reference proteome</keyword>
<protein>
    <recommendedName>
        <fullName evidence="4">Ankyrin repeat protein</fullName>
    </recommendedName>
</protein>
<evidence type="ECO:0000313" key="2">
    <source>
        <dbReference type="EMBL" id="WED42067.1"/>
    </source>
</evidence>
<proteinExistence type="predicted"/>
<keyword evidence="1" id="KW-0472">Membrane</keyword>